<dbReference type="PROSITE" id="PS00198">
    <property type="entry name" value="4FE4S_FER_1"/>
    <property type="match status" value="4"/>
</dbReference>
<evidence type="ECO:0000313" key="7">
    <source>
        <dbReference type="Proteomes" id="UP000886883"/>
    </source>
</evidence>
<feature type="domain" description="4Fe-4S ferredoxin-type" evidence="5">
    <location>
        <begin position="39"/>
        <end position="68"/>
    </location>
</feature>
<feature type="domain" description="4Fe-4S ferredoxin-type" evidence="5">
    <location>
        <begin position="126"/>
        <end position="155"/>
    </location>
</feature>
<dbReference type="InterPro" id="IPR017900">
    <property type="entry name" value="4Fe4S_Fe_S_CS"/>
</dbReference>
<accession>A0A9D2SDF4</accession>
<evidence type="ECO:0000259" key="5">
    <source>
        <dbReference type="PROSITE" id="PS51379"/>
    </source>
</evidence>
<dbReference type="GO" id="GO:0046872">
    <property type="term" value="F:metal ion binding"/>
    <property type="evidence" value="ECO:0007669"/>
    <property type="project" value="UniProtKB-KW"/>
</dbReference>
<evidence type="ECO:0000256" key="4">
    <source>
        <dbReference type="ARBA" id="ARBA00023014"/>
    </source>
</evidence>
<dbReference type="InterPro" id="IPR050572">
    <property type="entry name" value="Fe-S_Ferredoxin"/>
</dbReference>
<dbReference type="InterPro" id="IPR017896">
    <property type="entry name" value="4Fe4S_Fe-S-bd"/>
</dbReference>
<evidence type="ECO:0000256" key="1">
    <source>
        <dbReference type="ARBA" id="ARBA00022485"/>
    </source>
</evidence>
<keyword evidence="1" id="KW-0004">4Fe-4S</keyword>
<dbReference type="Gene3D" id="3.30.70.20">
    <property type="match status" value="2"/>
</dbReference>
<dbReference type="Gene3D" id="3.30.70.3270">
    <property type="match status" value="1"/>
</dbReference>
<dbReference type="GO" id="GO:0051539">
    <property type="term" value="F:4 iron, 4 sulfur cluster binding"/>
    <property type="evidence" value="ECO:0007669"/>
    <property type="project" value="UniProtKB-KW"/>
</dbReference>
<evidence type="ECO:0000313" key="6">
    <source>
        <dbReference type="EMBL" id="HJB90577.1"/>
    </source>
</evidence>
<evidence type="ECO:0000256" key="3">
    <source>
        <dbReference type="ARBA" id="ARBA00023004"/>
    </source>
</evidence>
<dbReference type="PANTHER" id="PTHR43687:SF1">
    <property type="entry name" value="FERREDOXIN III"/>
    <property type="match status" value="1"/>
</dbReference>
<dbReference type="Pfam" id="PF14697">
    <property type="entry name" value="Fer4_21"/>
    <property type="match status" value="1"/>
</dbReference>
<keyword evidence="2" id="KW-0479">Metal-binding</keyword>
<feature type="domain" description="4Fe-4S ferredoxin-type" evidence="5">
    <location>
        <begin position="70"/>
        <end position="99"/>
    </location>
</feature>
<proteinExistence type="predicted"/>
<keyword evidence="4" id="KW-0411">Iron-sulfur</keyword>
<dbReference type="PROSITE" id="PS51379">
    <property type="entry name" value="4FE4S_FER_2"/>
    <property type="match status" value="4"/>
</dbReference>
<dbReference type="AlphaFoldDB" id="A0A9D2SDF4"/>
<dbReference type="Pfam" id="PF12838">
    <property type="entry name" value="Fer4_7"/>
    <property type="match status" value="1"/>
</dbReference>
<organism evidence="6 7">
    <name type="scientific">Candidatus Eisenbergiella merdigallinarum</name>
    <dbReference type="NCBI Taxonomy" id="2838552"/>
    <lineage>
        <taxon>Bacteria</taxon>
        <taxon>Bacillati</taxon>
        <taxon>Bacillota</taxon>
        <taxon>Clostridia</taxon>
        <taxon>Lachnospirales</taxon>
        <taxon>Lachnospiraceae</taxon>
        <taxon>Eisenbergiella</taxon>
    </lineage>
</organism>
<keyword evidence="3" id="KW-0408">Iron</keyword>
<protein>
    <submittedName>
        <fullName evidence="6">4Fe-4S binding protein</fullName>
    </submittedName>
</protein>
<dbReference type="PANTHER" id="PTHR43687">
    <property type="entry name" value="ADENYLYLSULFATE REDUCTASE, BETA SUBUNIT"/>
    <property type="match status" value="1"/>
</dbReference>
<name>A0A9D2SDF4_9FIRM</name>
<comment type="caution">
    <text evidence="6">The sequence shown here is derived from an EMBL/GenBank/DDBJ whole genome shotgun (WGS) entry which is preliminary data.</text>
</comment>
<evidence type="ECO:0000256" key="2">
    <source>
        <dbReference type="ARBA" id="ARBA00022723"/>
    </source>
</evidence>
<gene>
    <name evidence="6" type="ORF">H9763_03800</name>
</gene>
<dbReference type="SUPFAM" id="SSF54862">
    <property type="entry name" value="4Fe-4S ferredoxins"/>
    <property type="match status" value="1"/>
</dbReference>
<dbReference type="Proteomes" id="UP000886883">
    <property type="component" value="Unassembled WGS sequence"/>
</dbReference>
<sequence length="184" mass="19982">MNDTKIFAYARTAMKNLFHKPATTSYPFEPAQFPERMRGHIEIDAAECISCGLCMRSCPTGAISVDRTAGTWTINRFDCVQCGSCANLCPKKCLSIVPGYTKPDRHKAKETISLPKKAQPAGGAPQKPAMNPEACVYCTLCAKKCPQGAIEVDRGSRIWKLDAPKCVSCGLCASSCPKKAIEMK</sequence>
<reference evidence="6" key="1">
    <citation type="journal article" date="2021" name="PeerJ">
        <title>Extensive microbial diversity within the chicken gut microbiome revealed by metagenomics and culture.</title>
        <authorList>
            <person name="Gilroy R."/>
            <person name="Ravi A."/>
            <person name="Getino M."/>
            <person name="Pursley I."/>
            <person name="Horton D.L."/>
            <person name="Alikhan N.F."/>
            <person name="Baker D."/>
            <person name="Gharbi K."/>
            <person name="Hall N."/>
            <person name="Watson M."/>
            <person name="Adriaenssens E.M."/>
            <person name="Foster-Nyarko E."/>
            <person name="Jarju S."/>
            <person name="Secka A."/>
            <person name="Antonio M."/>
            <person name="Oren A."/>
            <person name="Chaudhuri R.R."/>
            <person name="La Ragione R."/>
            <person name="Hildebrand F."/>
            <person name="Pallen M.J."/>
        </authorList>
    </citation>
    <scope>NUCLEOTIDE SEQUENCE</scope>
    <source>
        <strain evidence="6">USAMLcec3-2134</strain>
    </source>
</reference>
<reference evidence="6" key="2">
    <citation type="submission" date="2021-04" db="EMBL/GenBank/DDBJ databases">
        <authorList>
            <person name="Gilroy R."/>
        </authorList>
    </citation>
    <scope>NUCLEOTIDE SEQUENCE</scope>
    <source>
        <strain evidence="6">USAMLcec3-2134</strain>
    </source>
</reference>
<dbReference type="CDD" id="cd10549">
    <property type="entry name" value="MtMvhB_like"/>
    <property type="match status" value="1"/>
</dbReference>
<dbReference type="EMBL" id="DWXE01000011">
    <property type="protein sequence ID" value="HJB90577.1"/>
    <property type="molecule type" value="Genomic_DNA"/>
</dbReference>
<feature type="domain" description="4Fe-4S ferredoxin-type" evidence="5">
    <location>
        <begin position="157"/>
        <end position="184"/>
    </location>
</feature>